<evidence type="ECO:0000313" key="4">
    <source>
        <dbReference type="Proteomes" id="UP001515480"/>
    </source>
</evidence>
<accession>A0AB34IWD5</accession>
<reference evidence="3 4" key="1">
    <citation type="journal article" date="2024" name="Science">
        <title>Giant polyketide synthase enzymes in the biosynthesis of giant marine polyether toxins.</title>
        <authorList>
            <person name="Fallon T.R."/>
            <person name="Shende V.V."/>
            <person name="Wierzbicki I.H."/>
            <person name="Pendleton A.L."/>
            <person name="Watervoot N.F."/>
            <person name="Auber R.P."/>
            <person name="Gonzalez D.J."/>
            <person name="Wisecaver J.H."/>
            <person name="Moore B.S."/>
        </authorList>
    </citation>
    <scope>NUCLEOTIDE SEQUENCE [LARGE SCALE GENOMIC DNA]</scope>
    <source>
        <strain evidence="3 4">12B1</strain>
    </source>
</reference>
<keyword evidence="1" id="KW-0175">Coiled coil</keyword>
<name>A0AB34IWD5_PRYPA</name>
<dbReference type="Gene3D" id="2.40.50.40">
    <property type="match status" value="1"/>
</dbReference>
<keyword evidence="4" id="KW-1185">Reference proteome</keyword>
<feature type="region of interest" description="Disordered" evidence="2">
    <location>
        <begin position="73"/>
        <end position="103"/>
    </location>
</feature>
<evidence type="ECO:0008006" key="5">
    <source>
        <dbReference type="Google" id="ProtNLM"/>
    </source>
</evidence>
<feature type="coiled-coil region" evidence="1">
    <location>
        <begin position="177"/>
        <end position="207"/>
    </location>
</feature>
<organism evidence="3 4">
    <name type="scientific">Prymnesium parvum</name>
    <name type="common">Toxic golden alga</name>
    <dbReference type="NCBI Taxonomy" id="97485"/>
    <lineage>
        <taxon>Eukaryota</taxon>
        <taxon>Haptista</taxon>
        <taxon>Haptophyta</taxon>
        <taxon>Prymnesiophyceae</taxon>
        <taxon>Prymnesiales</taxon>
        <taxon>Prymnesiaceae</taxon>
        <taxon>Prymnesium</taxon>
    </lineage>
</organism>
<dbReference type="AlphaFoldDB" id="A0AB34IWD5"/>
<dbReference type="Proteomes" id="UP001515480">
    <property type="component" value="Unassembled WGS sequence"/>
</dbReference>
<sequence length="222" mass="24668">MAEQKRVEAVVLMTRYSELLKLSCDDLKDQLKAWRLKLGVGASFAVTQANRTAYVLQVQALLAAEYGKAANDLEQGDAGTDGRGVLRKRNKDKPPGAAGRKRKARSDVVEYDGYEWAADEEFDLDAIVDKQVADGERIFANLGKVSKGILVYRLVFKGFPPDMEWWEPRSEVGKAALEEFEAALSREAAEKEAEESAEAELKQMETELCWVSDGESDADNDL</sequence>
<comment type="caution">
    <text evidence="3">The sequence shown here is derived from an EMBL/GenBank/DDBJ whole genome shotgun (WGS) entry which is preliminary data.</text>
</comment>
<protein>
    <recommendedName>
        <fullName evidence="5">Chromo domain-containing protein</fullName>
    </recommendedName>
</protein>
<evidence type="ECO:0000256" key="1">
    <source>
        <dbReference type="SAM" id="Coils"/>
    </source>
</evidence>
<dbReference type="EMBL" id="JBGBPQ010000017">
    <property type="protein sequence ID" value="KAL1507568.1"/>
    <property type="molecule type" value="Genomic_DNA"/>
</dbReference>
<proteinExistence type="predicted"/>
<evidence type="ECO:0000313" key="3">
    <source>
        <dbReference type="EMBL" id="KAL1507568.1"/>
    </source>
</evidence>
<gene>
    <name evidence="3" type="ORF">AB1Y20_007188</name>
</gene>
<evidence type="ECO:0000256" key="2">
    <source>
        <dbReference type="SAM" id="MobiDB-lite"/>
    </source>
</evidence>